<evidence type="ECO:0008006" key="4">
    <source>
        <dbReference type="Google" id="ProtNLM"/>
    </source>
</evidence>
<keyword evidence="3" id="KW-1185">Reference proteome</keyword>
<keyword evidence="1" id="KW-0472">Membrane</keyword>
<evidence type="ECO:0000313" key="2">
    <source>
        <dbReference type="EMBL" id="SJM52204.1"/>
    </source>
</evidence>
<reference evidence="2 3" key="1">
    <citation type="submission" date="2017-02" db="EMBL/GenBank/DDBJ databases">
        <authorList>
            <person name="Peterson S.W."/>
        </authorList>
    </citation>
    <scope>NUCLEOTIDE SEQUENCE [LARGE SCALE GENOMIC DNA]</scope>
    <source>
        <strain evidence="2 3">LMG 22410</strain>
    </source>
</reference>
<feature type="transmembrane region" description="Helical" evidence="1">
    <location>
        <begin position="87"/>
        <end position="111"/>
    </location>
</feature>
<dbReference type="RefSeq" id="WP_086991074.1">
    <property type="nucleotide sequence ID" value="NZ_FUHU01000020.1"/>
</dbReference>
<protein>
    <recommendedName>
        <fullName evidence="4">DUF2975 domain-containing protein</fullName>
    </recommendedName>
</protein>
<sequence length="205" mass="20611">MDEQTSGPEPLTKNERSTLRVLQAFAIIGVIGAAIVLVFGIVAPFIMGGVPVPVVVADSSAGALVDDLPNVTLSGIEGTALVEGAGWGLYALFYASLVIGGGGLLIVLITVANMAERMLRGDTFLSQAKHAFIWAAAGVAAAFVGSELIPGVLSMAALGAFDDNAALGAVATISSTSFLLIAALGAAAIAFRAGQRVKNDADGLV</sequence>
<keyword evidence="1" id="KW-0812">Transmembrane</keyword>
<dbReference type="Proteomes" id="UP000195787">
    <property type="component" value="Unassembled WGS sequence"/>
</dbReference>
<proteinExistence type="predicted"/>
<name>A0A1R4F8J7_9MICO</name>
<feature type="transmembrane region" description="Helical" evidence="1">
    <location>
        <begin position="165"/>
        <end position="191"/>
    </location>
</feature>
<feature type="transmembrane region" description="Helical" evidence="1">
    <location>
        <begin position="21"/>
        <end position="46"/>
    </location>
</feature>
<dbReference type="GeneID" id="303172185"/>
<gene>
    <name evidence="2" type="ORF">CZ674_03065</name>
</gene>
<accession>A0A1R4F8J7</accession>
<dbReference type="AlphaFoldDB" id="A0A1R4F8J7"/>
<dbReference type="EMBL" id="FUHU01000020">
    <property type="protein sequence ID" value="SJM52204.1"/>
    <property type="molecule type" value="Genomic_DNA"/>
</dbReference>
<keyword evidence="1" id="KW-1133">Transmembrane helix</keyword>
<evidence type="ECO:0000256" key="1">
    <source>
        <dbReference type="SAM" id="Phobius"/>
    </source>
</evidence>
<feature type="transmembrane region" description="Helical" evidence="1">
    <location>
        <begin position="132"/>
        <end position="153"/>
    </location>
</feature>
<organism evidence="2 3">
    <name type="scientific">Agrococcus casei LMG 22410</name>
    <dbReference type="NCBI Taxonomy" id="1255656"/>
    <lineage>
        <taxon>Bacteria</taxon>
        <taxon>Bacillati</taxon>
        <taxon>Actinomycetota</taxon>
        <taxon>Actinomycetes</taxon>
        <taxon>Micrococcales</taxon>
        <taxon>Microbacteriaceae</taxon>
        <taxon>Agrococcus</taxon>
    </lineage>
</organism>
<evidence type="ECO:0000313" key="3">
    <source>
        <dbReference type="Proteomes" id="UP000195787"/>
    </source>
</evidence>